<organism evidence="1 2">
    <name type="scientific">Portunus trituberculatus</name>
    <name type="common">Swimming crab</name>
    <name type="synonym">Neptunus trituberculatus</name>
    <dbReference type="NCBI Taxonomy" id="210409"/>
    <lineage>
        <taxon>Eukaryota</taxon>
        <taxon>Metazoa</taxon>
        <taxon>Ecdysozoa</taxon>
        <taxon>Arthropoda</taxon>
        <taxon>Crustacea</taxon>
        <taxon>Multicrustacea</taxon>
        <taxon>Malacostraca</taxon>
        <taxon>Eumalacostraca</taxon>
        <taxon>Eucarida</taxon>
        <taxon>Decapoda</taxon>
        <taxon>Pleocyemata</taxon>
        <taxon>Brachyura</taxon>
        <taxon>Eubrachyura</taxon>
        <taxon>Portunoidea</taxon>
        <taxon>Portunidae</taxon>
        <taxon>Portuninae</taxon>
        <taxon>Portunus</taxon>
    </lineage>
</organism>
<protein>
    <submittedName>
        <fullName evidence="1">Uncharacterized protein</fullName>
    </submittedName>
</protein>
<evidence type="ECO:0000313" key="2">
    <source>
        <dbReference type="Proteomes" id="UP000324222"/>
    </source>
</evidence>
<comment type="caution">
    <text evidence="1">The sequence shown here is derived from an EMBL/GenBank/DDBJ whole genome shotgun (WGS) entry which is preliminary data.</text>
</comment>
<name>A0A5B7GNF6_PORTR</name>
<keyword evidence="2" id="KW-1185">Reference proteome</keyword>
<gene>
    <name evidence="1" type="ORF">E2C01_053040</name>
</gene>
<dbReference type="Proteomes" id="UP000324222">
    <property type="component" value="Unassembled WGS sequence"/>
</dbReference>
<dbReference type="AlphaFoldDB" id="A0A5B7GNF6"/>
<dbReference type="EMBL" id="VSRR010016189">
    <property type="protein sequence ID" value="MPC59025.1"/>
    <property type="molecule type" value="Genomic_DNA"/>
</dbReference>
<evidence type="ECO:0000313" key="1">
    <source>
        <dbReference type="EMBL" id="MPC59025.1"/>
    </source>
</evidence>
<accession>A0A5B7GNF6</accession>
<reference evidence="1 2" key="1">
    <citation type="submission" date="2019-05" db="EMBL/GenBank/DDBJ databases">
        <title>Another draft genome of Portunus trituberculatus and its Hox gene families provides insights of decapod evolution.</title>
        <authorList>
            <person name="Jeong J.-H."/>
            <person name="Song I."/>
            <person name="Kim S."/>
            <person name="Choi T."/>
            <person name="Kim D."/>
            <person name="Ryu S."/>
            <person name="Kim W."/>
        </authorList>
    </citation>
    <scope>NUCLEOTIDE SEQUENCE [LARGE SCALE GENOMIC DNA]</scope>
    <source>
        <tissue evidence="1">Muscle</tissue>
    </source>
</reference>
<proteinExistence type="predicted"/>
<sequence length="82" mass="8704">MEATPAAQCCRGGHIQVSRPVFHAIAGGKAAAMGASQLHTTSQDKAGATYYPISSCATTDYMKGWAERVGDKIQVFLWLLSS</sequence>